<keyword evidence="2" id="KW-1185">Reference proteome</keyword>
<gene>
    <name evidence="1" type="ORF">Scep_022399</name>
</gene>
<comment type="caution">
    <text evidence="1">The sequence shown here is derived from an EMBL/GenBank/DDBJ whole genome shotgun (WGS) entry which is preliminary data.</text>
</comment>
<proteinExistence type="predicted"/>
<name>A0AAP0I281_9MAGN</name>
<protein>
    <submittedName>
        <fullName evidence="1">Uncharacterized protein</fullName>
    </submittedName>
</protein>
<organism evidence="1 2">
    <name type="scientific">Stephania cephalantha</name>
    <dbReference type="NCBI Taxonomy" id="152367"/>
    <lineage>
        <taxon>Eukaryota</taxon>
        <taxon>Viridiplantae</taxon>
        <taxon>Streptophyta</taxon>
        <taxon>Embryophyta</taxon>
        <taxon>Tracheophyta</taxon>
        <taxon>Spermatophyta</taxon>
        <taxon>Magnoliopsida</taxon>
        <taxon>Ranunculales</taxon>
        <taxon>Menispermaceae</taxon>
        <taxon>Menispermoideae</taxon>
        <taxon>Cissampelideae</taxon>
        <taxon>Stephania</taxon>
    </lineage>
</organism>
<dbReference type="AlphaFoldDB" id="A0AAP0I281"/>
<dbReference type="Proteomes" id="UP001419268">
    <property type="component" value="Unassembled WGS sequence"/>
</dbReference>
<accession>A0AAP0I281</accession>
<evidence type="ECO:0000313" key="2">
    <source>
        <dbReference type="Proteomes" id="UP001419268"/>
    </source>
</evidence>
<dbReference type="EMBL" id="JBBNAG010000009">
    <property type="protein sequence ID" value="KAK9105555.1"/>
    <property type="molecule type" value="Genomic_DNA"/>
</dbReference>
<sequence>MKISWALLELTKLVDNEANVRSGVGKILQSSQSSLIKSWIRERKTFKCSQFSTSGIRRRKRFNILKTSFP</sequence>
<reference evidence="1 2" key="1">
    <citation type="submission" date="2024-01" db="EMBL/GenBank/DDBJ databases">
        <title>Genome assemblies of Stephania.</title>
        <authorList>
            <person name="Yang L."/>
        </authorList>
    </citation>
    <scope>NUCLEOTIDE SEQUENCE [LARGE SCALE GENOMIC DNA]</scope>
    <source>
        <strain evidence="1">JXDWG</strain>
        <tissue evidence="1">Leaf</tissue>
    </source>
</reference>
<evidence type="ECO:0000313" key="1">
    <source>
        <dbReference type="EMBL" id="KAK9105555.1"/>
    </source>
</evidence>